<dbReference type="Proteomes" id="UP000013051">
    <property type="component" value="Unassembled WGS sequence"/>
</dbReference>
<reference evidence="1 2" key="1">
    <citation type="submission" date="2013-01" db="EMBL/GenBank/DDBJ databases">
        <title>The Genome Sequence of Clostridium innocuum 2959.</title>
        <authorList>
            <consortium name="The Broad Institute Genome Sequencing Platform"/>
            <person name="Earl A."/>
            <person name="Ward D."/>
            <person name="Feldgarden M."/>
            <person name="Gevers D."/>
            <person name="Courvalin P."/>
            <person name="Lambert T."/>
            <person name="Walker B."/>
            <person name="Young S.K."/>
            <person name="Zeng Q."/>
            <person name="Gargeya S."/>
            <person name="Fitzgerald M."/>
            <person name="Haas B."/>
            <person name="Abouelleil A."/>
            <person name="Alvarado L."/>
            <person name="Arachchi H.M."/>
            <person name="Berlin A.M."/>
            <person name="Chapman S.B."/>
            <person name="Dewar J."/>
            <person name="Goldberg J."/>
            <person name="Griggs A."/>
            <person name="Gujja S."/>
            <person name="Hansen M."/>
            <person name="Howarth C."/>
            <person name="Imamovic A."/>
            <person name="Larimer J."/>
            <person name="McCowan C."/>
            <person name="Murphy C."/>
            <person name="Neiman D."/>
            <person name="Pearson M."/>
            <person name="Priest M."/>
            <person name="Roberts A."/>
            <person name="Saif S."/>
            <person name="Shea T."/>
            <person name="Sisk P."/>
            <person name="Sykes S."/>
            <person name="Wortman J."/>
            <person name="Nusbaum C."/>
            <person name="Birren B."/>
        </authorList>
    </citation>
    <scope>NUCLEOTIDE SEQUENCE [LARGE SCALE GENOMIC DNA]</scope>
    <source>
        <strain evidence="1 2">2959</strain>
    </source>
</reference>
<evidence type="ECO:0000313" key="1">
    <source>
        <dbReference type="EMBL" id="ENY87122.1"/>
    </source>
</evidence>
<protein>
    <submittedName>
        <fullName evidence="1">Uncharacterized protein</fullName>
    </submittedName>
</protein>
<evidence type="ECO:0000313" key="2">
    <source>
        <dbReference type="Proteomes" id="UP000013051"/>
    </source>
</evidence>
<dbReference type="RefSeq" id="WP_002607696.1">
    <property type="nucleotide sequence ID" value="NZ_CAXTGT010000001.1"/>
</dbReference>
<dbReference type="PATRIC" id="fig|999413.4.peg.2122"/>
<accession>N9WI08</accession>
<name>N9WI08_CLOIN</name>
<proteinExistence type="predicted"/>
<comment type="caution">
    <text evidence="1">The sequence shown here is derived from an EMBL/GenBank/DDBJ whole genome shotgun (WGS) entry which is preliminary data.</text>
</comment>
<dbReference type="EMBL" id="AGYV01000003">
    <property type="protein sequence ID" value="ENY87122.1"/>
    <property type="molecule type" value="Genomic_DNA"/>
</dbReference>
<sequence>MKYETRKEHEDIPKAILEAKETIICMKDESEKNIAATRNESPPSCGI</sequence>
<dbReference type="HOGENOM" id="CLU_3166448_0_0_9"/>
<keyword evidence="2" id="KW-1185">Reference proteome</keyword>
<organism evidence="1 2">
    <name type="scientific">[Clostridium] innocuum 2959</name>
    <dbReference type="NCBI Taxonomy" id="999413"/>
    <lineage>
        <taxon>Bacteria</taxon>
        <taxon>Bacillati</taxon>
        <taxon>Bacillota</taxon>
        <taxon>Clostridia</taxon>
        <taxon>Eubacteriales</taxon>
        <taxon>Clostridiaceae</taxon>
        <taxon>Clostridium</taxon>
    </lineage>
</organism>
<dbReference type="AlphaFoldDB" id="N9WI08"/>
<gene>
    <name evidence="1" type="ORF">HMPREF1094_02013</name>
</gene>